<dbReference type="EMBL" id="JAHRIO010060547">
    <property type="protein sequence ID" value="MEQ2178057.1"/>
    <property type="molecule type" value="Genomic_DNA"/>
</dbReference>
<comment type="caution">
    <text evidence="2">The sequence shown here is derived from an EMBL/GenBank/DDBJ whole genome shotgun (WGS) entry which is preliminary data.</text>
</comment>
<organism evidence="2 3">
    <name type="scientific">Goodea atripinnis</name>
    <dbReference type="NCBI Taxonomy" id="208336"/>
    <lineage>
        <taxon>Eukaryota</taxon>
        <taxon>Metazoa</taxon>
        <taxon>Chordata</taxon>
        <taxon>Craniata</taxon>
        <taxon>Vertebrata</taxon>
        <taxon>Euteleostomi</taxon>
        <taxon>Actinopterygii</taxon>
        <taxon>Neopterygii</taxon>
        <taxon>Teleostei</taxon>
        <taxon>Neoteleostei</taxon>
        <taxon>Acanthomorphata</taxon>
        <taxon>Ovalentaria</taxon>
        <taxon>Atherinomorphae</taxon>
        <taxon>Cyprinodontiformes</taxon>
        <taxon>Goodeidae</taxon>
        <taxon>Goodea</taxon>
    </lineage>
</organism>
<reference evidence="2 3" key="1">
    <citation type="submission" date="2021-06" db="EMBL/GenBank/DDBJ databases">
        <authorList>
            <person name="Palmer J.M."/>
        </authorList>
    </citation>
    <scope>NUCLEOTIDE SEQUENCE [LARGE SCALE GENOMIC DNA]</scope>
    <source>
        <strain evidence="2 3">GA_2019</strain>
        <tissue evidence="2">Muscle</tissue>
    </source>
</reference>
<feature type="compositionally biased region" description="Low complexity" evidence="1">
    <location>
        <begin position="84"/>
        <end position="102"/>
    </location>
</feature>
<keyword evidence="3" id="KW-1185">Reference proteome</keyword>
<sequence>MSPKSQRTPRAHRVPLPRISSVSTGVDLGSHNPPGEVSATPPTRTHRPRSPRQSNMGRASPGSSSLSSPQMGTAPVETVTTLTSASSPAAASPAPNMIASPSGDGEIKFQR</sequence>
<feature type="region of interest" description="Disordered" evidence="1">
    <location>
        <begin position="1"/>
        <end position="111"/>
    </location>
</feature>
<protein>
    <submittedName>
        <fullName evidence="2">Uncharacterized protein</fullName>
    </submittedName>
</protein>
<evidence type="ECO:0000313" key="2">
    <source>
        <dbReference type="EMBL" id="MEQ2178057.1"/>
    </source>
</evidence>
<evidence type="ECO:0000313" key="3">
    <source>
        <dbReference type="Proteomes" id="UP001476798"/>
    </source>
</evidence>
<accession>A0ABV0P350</accession>
<gene>
    <name evidence="2" type="ORF">GOODEAATRI_010020</name>
</gene>
<feature type="compositionally biased region" description="Low complexity" evidence="1">
    <location>
        <begin position="60"/>
        <end position="69"/>
    </location>
</feature>
<dbReference type="Proteomes" id="UP001476798">
    <property type="component" value="Unassembled WGS sequence"/>
</dbReference>
<proteinExistence type="predicted"/>
<evidence type="ECO:0000256" key="1">
    <source>
        <dbReference type="SAM" id="MobiDB-lite"/>
    </source>
</evidence>
<name>A0ABV0P350_9TELE</name>